<feature type="region of interest" description="Disordered" evidence="2">
    <location>
        <begin position="148"/>
        <end position="167"/>
    </location>
</feature>
<comment type="caution">
    <text evidence="4">The sequence shown here is derived from an EMBL/GenBank/DDBJ whole genome shotgun (WGS) entry which is preliminary data.</text>
</comment>
<dbReference type="SUPFAM" id="SSF110296">
    <property type="entry name" value="Oligoxyloglucan reducing end-specific cellobiohydrolase"/>
    <property type="match status" value="2"/>
</dbReference>
<evidence type="ECO:0000256" key="2">
    <source>
        <dbReference type="SAM" id="MobiDB-lite"/>
    </source>
</evidence>
<feature type="domain" description="Sortilin N-terminal" evidence="3">
    <location>
        <begin position="285"/>
        <end position="392"/>
    </location>
</feature>
<proteinExistence type="predicted"/>
<keyword evidence="5" id="KW-1185">Reference proteome</keyword>
<feature type="compositionally biased region" description="Low complexity" evidence="2">
    <location>
        <begin position="148"/>
        <end position="164"/>
    </location>
</feature>
<dbReference type="Proteomes" id="UP000271031">
    <property type="component" value="Unassembled WGS sequence"/>
</dbReference>
<evidence type="ECO:0000256" key="1">
    <source>
        <dbReference type="ARBA" id="ARBA00022737"/>
    </source>
</evidence>
<reference evidence="4 5" key="1">
    <citation type="submission" date="2018-10" db="EMBL/GenBank/DDBJ databases">
        <title>Phylogenomics of Brevibacillus.</title>
        <authorList>
            <person name="Dunlap C."/>
        </authorList>
    </citation>
    <scope>NUCLEOTIDE SEQUENCE [LARGE SCALE GENOMIC DNA]</scope>
    <source>
        <strain evidence="4 5">JCM 15716</strain>
    </source>
</reference>
<feature type="compositionally biased region" description="Low complexity" evidence="2">
    <location>
        <begin position="124"/>
        <end position="142"/>
    </location>
</feature>
<evidence type="ECO:0000313" key="4">
    <source>
        <dbReference type="EMBL" id="RNB85981.1"/>
    </source>
</evidence>
<accession>A0A3M8DEI2</accession>
<gene>
    <name evidence="4" type="ORF">EDM56_18470</name>
</gene>
<dbReference type="Pfam" id="PF15902">
    <property type="entry name" value="Sortilin-Vps10"/>
    <property type="match status" value="1"/>
</dbReference>
<dbReference type="InterPro" id="IPR031778">
    <property type="entry name" value="Sortilin_N"/>
</dbReference>
<evidence type="ECO:0000259" key="3">
    <source>
        <dbReference type="Pfam" id="PF15902"/>
    </source>
</evidence>
<dbReference type="PANTHER" id="PTHR47199:SF2">
    <property type="entry name" value="PHOTOSYSTEM II STABILITY_ASSEMBLY FACTOR HCF136, CHLOROPLASTIC"/>
    <property type="match status" value="1"/>
</dbReference>
<sequence>MMQTISLIHRRDIPSPFALKDCRCKTDSLFSSRTITISTIHVKGFCKIPRRDSSKGYRKQNTLSGVTKMKPIAMMKTPMLMLFLTGAITVTGCQQTAQVQGQQPIPNAPAIQNKQPVTNQPESATQTVTTGATGTATAAKPTTVTTAPAPVQQAPAASQPQTTPRLVPSAENQPQAAANVRFGKVTAARLASFTTGWLGGEGWIAKTTNAGQTWSVQKNVTGTVTQLFALNDQAAWATIQMAGKSTDFQLLHTTNGGKTWNVAGKVPQEGFLHFVSATEAFSGNWRTTDGGKTWSKLPLPPKTVGDAYFHDKANGWAVTYDNVNMQIQRTADGGKTWKAVMTKHTIALTNAIIRSAGSNNAWVECIGDSGMNQTSYSLFHTADGGKSWQTVIAKSSAGGGPAPGFPMEYTGGPTIGGSSPGALYVLNTKEAYIGAQCMACDKPNTIGWTTDGGKTVAAGTAAFEGFGEQLLAFADAKHGWWICTDQTAPAVMYTTADGGQHWKKAHVFAAPSQSK</sequence>
<dbReference type="InterPro" id="IPR015943">
    <property type="entry name" value="WD40/YVTN_repeat-like_dom_sf"/>
</dbReference>
<dbReference type="Gene3D" id="2.130.10.10">
    <property type="entry name" value="YVTN repeat-like/Quinoprotein amine dehydrogenase"/>
    <property type="match status" value="1"/>
</dbReference>
<dbReference type="AlphaFoldDB" id="A0A3M8DEI2"/>
<dbReference type="PANTHER" id="PTHR47199">
    <property type="entry name" value="PHOTOSYSTEM II STABILITY/ASSEMBLY FACTOR HCF136, CHLOROPLASTIC"/>
    <property type="match status" value="1"/>
</dbReference>
<feature type="region of interest" description="Disordered" evidence="2">
    <location>
        <begin position="107"/>
        <end position="142"/>
    </location>
</feature>
<dbReference type="EMBL" id="RHHQ01000013">
    <property type="protein sequence ID" value="RNB85981.1"/>
    <property type="molecule type" value="Genomic_DNA"/>
</dbReference>
<organism evidence="4 5">
    <name type="scientific">Brevibacillus fluminis</name>
    <dbReference type="NCBI Taxonomy" id="511487"/>
    <lineage>
        <taxon>Bacteria</taxon>
        <taxon>Bacillati</taxon>
        <taxon>Bacillota</taxon>
        <taxon>Bacilli</taxon>
        <taxon>Bacillales</taxon>
        <taxon>Paenibacillaceae</taxon>
        <taxon>Brevibacillus</taxon>
    </lineage>
</organism>
<keyword evidence="1" id="KW-0677">Repeat</keyword>
<dbReference type="OrthoDB" id="2661955at2"/>
<name>A0A3M8DEI2_9BACL</name>
<evidence type="ECO:0000313" key="5">
    <source>
        <dbReference type="Proteomes" id="UP000271031"/>
    </source>
</evidence>
<protein>
    <recommendedName>
        <fullName evidence="3">Sortilin N-terminal domain-containing protein</fullName>
    </recommendedName>
</protein>
<feature type="compositionally biased region" description="Polar residues" evidence="2">
    <location>
        <begin position="110"/>
        <end position="123"/>
    </location>
</feature>
<dbReference type="CDD" id="cd15482">
    <property type="entry name" value="Sialidase_non-viral"/>
    <property type="match status" value="1"/>
</dbReference>